<accession>A0A8S0VVG1</accession>
<dbReference type="InterPro" id="IPR036764">
    <property type="entry name" value="Peptidase_Prp_sf"/>
</dbReference>
<protein>
    <recommendedName>
        <fullName evidence="6">Ribosomal processing cysteine protease Prp</fullName>
    </recommendedName>
</protein>
<keyword evidence="3" id="KW-0378">Hydrolase</keyword>
<dbReference type="Pfam" id="PF04327">
    <property type="entry name" value="Peptidase_Prp"/>
    <property type="match status" value="1"/>
</dbReference>
<dbReference type="PANTHER" id="PTHR39178">
    <property type="entry name" value="HYPOTHETICAL RIBOSOME-ASSOCIATED PROTEIN"/>
    <property type="match status" value="1"/>
</dbReference>
<dbReference type="AlphaFoldDB" id="A0A8S0VVG1"/>
<dbReference type="GO" id="GO:0042254">
    <property type="term" value="P:ribosome biogenesis"/>
    <property type="evidence" value="ECO:0007669"/>
    <property type="project" value="UniProtKB-KW"/>
</dbReference>
<reference evidence="7" key="2">
    <citation type="submission" date="2020-01" db="EMBL/GenBank/DDBJ databases">
        <authorList>
            <person name="Hornung B."/>
        </authorList>
    </citation>
    <scope>NUCLEOTIDE SEQUENCE</scope>
    <source>
        <strain evidence="7">PacBioINE</strain>
    </source>
</reference>
<evidence type="ECO:0000256" key="5">
    <source>
        <dbReference type="ARBA" id="ARBA00044503"/>
    </source>
</evidence>
<dbReference type="Gene3D" id="3.30.70.1490">
    <property type="entry name" value="Cysteine protease Prp"/>
    <property type="match status" value="1"/>
</dbReference>
<evidence type="ECO:0000256" key="6">
    <source>
        <dbReference type="ARBA" id="ARBA00044538"/>
    </source>
</evidence>
<dbReference type="Proteomes" id="UP001071230">
    <property type="component" value="Unassembled WGS sequence"/>
</dbReference>
<name>A0A8S0VVG1_9FIRM</name>
<evidence type="ECO:0000256" key="2">
    <source>
        <dbReference type="ARBA" id="ARBA00022670"/>
    </source>
</evidence>
<evidence type="ECO:0000313" key="7">
    <source>
        <dbReference type="EMBL" id="CAA7599423.1"/>
    </source>
</evidence>
<dbReference type="RefSeq" id="WP_240983238.1">
    <property type="nucleotide sequence ID" value="NZ_CDGJ01000033.1"/>
</dbReference>
<evidence type="ECO:0000313" key="9">
    <source>
        <dbReference type="Proteomes" id="UP001071230"/>
    </source>
</evidence>
<reference evidence="8" key="1">
    <citation type="submission" date="2014-11" db="EMBL/GenBank/DDBJ databases">
        <authorList>
            <person name="Hornung B.V."/>
        </authorList>
    </citation>
    <scope>NUCLEOTIDE SEQUENCE</scope>
    <source>
        <strain evidence="8">INE</strain>
    </source>
</reference>
<keyword evidence="4" id="KW-0788">Thiol protease</keyword>
<dbReference type="GO" id="GO:0006508">
    <property type="term" value="P:proteolysis"/>
    <property type="evidence" value="ECO:0007669"/>
    <property type="project" value="UniProtKB-KW"/>
</dbReference>
<sequence length="121" mass="13202">MEFRAKPKRLCFSAWVDSEGFIHGFELSGHAGFADPGQDVVCAGVSALSIAAVNGLEHFLSVPPQVREGTGFLACSLGPLGGEEFSRAQWILETLRLGLEGIRAAYGDEYLMIEQRRWTPC</sequence>
<keyword evidence="1" id="KW-0690">Ribosome biogenesis</keyword>
<dbReference type="EMBL" id="CDGJ01000033">
    <property type="protein sequence ID" value="CEJ06771.1"/>
    <property type="molecule type" value="Genomic_DNA"/>
</dbReference>
<organism evidence="7">
    <name type="scientific">Acididesulfobacillus acetoxydans</name>
    <dbReference type="NCBI Taxonomy" id="1561005"/>
    <lineage>
        <taxon>Bacteria</taxon>
        <taxon>Bacillati</taxon>
        <taxon>Bacillota</taxon>
        <taxon>Clostridia</taxon>
        <taxon>Eubacteriales</taxon>
        <taxon>Peptococcaceae</taxon>
        <taxon>Acididesulfobacillus</taxon>
    </lineage>
</organism>
<comment type="similarity">
    <text evidence="5">Belongs to the Prp family.</text>
</comment>
<dbReference type="CDD" id="cd16332">
    <property type="entry name" value="Prp-like"/>
    <property type="match status" value="1"/>
</dbReference>
<gene>
    <name evidence="7" type="ORF">DEACI_0045</name>
    <name evidence="8" type="ORF">DEACI_1222</name>
</gene>
<dbReference type="KEGG" id="aacx:DEACI_0045"/>
<evidence type="ECO:0000313" key="8">
    <source>
        <dbReference type="EMBL" id="CEJ06771.1"/>
    </source>
</evidence>
<proteinExistence type="inferred from homology"/>
<evidence type="ECO:0000256" key="4">
    <source>
        <dbReference type="ARBA" id="ARBA00022807"/>
    </source>
</evidence>
<dbReference type="Proteomes" id="UP000836597">
    <property type="component" value="Chromosome"/>
</dbReference>
<dbReference type="PANTHER" id="PTHR39178:SF1">
    <property type="entry name" value="RIBOSOMAL-PROCESSING CYSTEINE PROTEASE PRP"/>
    <property type="match status" value="1"/>
</dbReference>
<dbReference type="EMBL" id="LR746496">
    <property type="protein sequence ID" value="CAA7599423.1"/>
    <property type="molecule type" value="Genomic_DNA"/>
</dbReference>
<keyword evidence="2" id="KW-0645">Protease</keyword>
<dbReference type="InterPro" id="IPR007422">
    <property type="entry name" value="Peptidase_Prp"/>
</dbReference>
<evidence type="ECO:0000256" key="1">
    <source>
        <dbReference type="ARBA" id="ARBA00022517"/>
    </source>
</evidence>
<dbReference type="SUPFAM" id="SSF118010">
    <property type="entry name" value="TM1457-like"/>
    <property type="match status" value="1"/>
</dbReference>
<dbReference type="GO" id="GO:0008234">
    <property type="term" value="F:cysteine-type peptidase activity"/>
    <property type="evidence" value="ECO:0007669"/>
    <property type="project" value="UniProtKB-KW"/>
</dbReference>
<keyword evidence="9" id="KW-1185">Reference proteome</keyword>
<evidence type="ECO:0000256" key="3">
    <source>
        <dbReference type="ARBA" id="ARBA00022801"/>
    </source>
</evidence>